<dbReference type="Gene3D" id="3.30.710.10">
    <property type="entry name" value="Potassium Channel Kv1.1, Chain A"/>
    <property type="match status" value="1"/>
</dbReference>
<reference evidence="3" key="1">
    <citation type="journal article" date="2012" name="PLoS Genet.">
        <title>The genomes of the fungal plant pathogens Cladosporium fulvum and Dothistroma septosporum reveal adaptation to different hosts and lifestyles but also signatures of common ancestry.</title>
        <authorList>
            <person name="de Wit P.J.G.M."/>
            <person name="van der Burgt A."/>
            <person name="Oekmen B."/>
            <person name="Stergiopoulos I."/>
            <person name="Abd-Elsalam K.A."/>
            <person name="Aerts A.L."/>
            <person name="Bahkali A.H."/>
            <person name="Beenen H.G."/>
            <person name="Chettri P."/>
            <person name="Cox M.P."/>
            <person name="Datema E."/>
            <person name="de Vries R.P."/>
            <person name="Dhillon B."/>
            <person name="Ganley A.R."/>
            <person name="Griffiths S.A."/>
            <person name="Guo Y."/>
            <person name="Hamelin R.C."/>
            <person name="Henrissat B."/>
            <person name="Kabir M.S."/>
            <person name="Jashni M.K."/>
            <person name="Kema G."/>
            <person name="Klaubauf S."/>
            <person name="Lapidus A."/>
            <person name="Levasseur A."/>
            <person name="Lindquist E."/>
            <person name="Mehrabi R."/>
            <person name="Ohm R.A."/>
            <person name="Owen T.J."/>
            <person name="Salamov A."/>
            <person name="Schwelm A."/>
            <person name="Schijlen E."/>
            <person name="Sun H."/>
            <person name="van den Burg H.A."/>
            <person name="van Ham R.C.H.J."/>
            <person name="Zhang S."/>
            <person name="Goodwin S.B."/>
            <person name="Grigoriev I.V."/>
            <person name="Collemare J."/>
            <person name="Bradshaw R.E."/>
        </authorList>
    </citation>
    <scope>NUCLEOTIDE SEQUENCE [LARGE SCALE GENOMIC DNA]</scope>
    <source>
        <strain evidence="3">NZE10 / CBS 128990</strain>
    </source>
</reference>
<organism evidence="2 3">
    <name type="scientific">Dothistroma septosporum (strain NZE10 / CBS 128990)</name>
    <name type="common">Red band needle blight fungus</name>
    <name type="synonym">Mycosphaerella pini</name>
    <dbReference type="NCBI Taxonomy" id="675120"/>
    <lineage>
        <taxon>Eukaryota</taxon>
        <taxon>Fungi</taxon>
        <taxon>Dikarya</taxon>
        <taxon>Ascomycota</taxon>
        <taxon>Pezizomycotina</taxon>
        <taxon>Dothideomycetes</taxon>
        <taxon>Dothideomycetidae</taxon>
        <taxon>Mycosphaerellales</taxon>
        <taxon>Mycosphaerellaceae</taxon>
        <taxon>Dothistroma</taxon>
    </lineage>
</organism>
<dbReference type="SUPFAM" id="SSF54695">
    <property type="entry name" value="POZ domain"/>
    <property type="match status" value="1"/>
</dbReference>
<evidence type="ECO:0000259" key="1">
    <source>
        <dbReference type="PROSITE" id="PS50097"/>
    </source>
</evidence>
<dbReference type="Pfam" id="PF00651">
    <property type="entry name" value="BTB"/>
    <property type="match status" value="1"/>
</dbReference>
<dbReference type="AlphaFoldDB" id="N1PQN9"/>
<evidence type="ECO:0000313" key="2">
    <source>
        <dbReference type="EMBL" id="EME45702.1"/>
    </source>
</evidence>
<dbReference type="InterPro" id="IPR000210">
    <property type="entry name" value="BTB/POZ_dom"/>
</dbReference>
<name>N1PQN9_DOTSN</name>
<gene>
    <name evidence="2" type="ORF">DOTSEDRAFT_23693</name>
</gene>
<reference evidence="2 3" key="2">
    <citation type="journal article" date="2012" name="PLoS Pathog.">
        <title>Diverse lifestyles and strategies of plant pathogenesis encoded in the genomes of eighteen Dothideomycetes fungi.</title>
        <authorList>
            <person name="Ohm R.A."/>
            <person name="Feau N."/>
            <person name="Henrissat B."/>
            <person name="Schoch C.L."/>
            <person name="Horwitz B.A."/>
            <person name="Barry K.W."/>
            <person name="Condon B.J."/>
            <person name="Copeland A.C."/>
            <person name="Dhillon B."/>
            <person name="Glaser F."/>
            <person name="Hesse C.N."/>
            <person name="Kosti I."/>
            <person name="LaButti K."/>
            <person name="Lindquist E.A."/>
            <person name="Lucas S."/>
            <person name="Salamov A.A."/>
            <person name="Bradshaw R.E."/>
            <person name="Ciuffetti L."/>
            <person name="Hamelin R.C."/>
            <person name="Kema G.H.J."/>
            <person name="Lawrence C."/>
            <person name="Scott J.A."/>
            <person name="Spatafora J.W."/>
            <person name="Turgeon B.G."/>
            <person name="de Wit P.J.G.M."/>
            <person name="Zhong S."/>
            <person name="Goodwin S.B."/>
            <person name="Grigoriev I.V."/>
        </authorList>
    </citation>
    <scope>NUCLEOTIDE SEQUENCE [LARGE SCALE GENOMIC DNA]</scope>
    <source>
        <strain evidence="3">NZE10 / CBS 128990</strain>
    </source>
</reference>
<keyword evidence="3" id="KW-1185">Reference proteome</keyword>
<accession>N1PQN9</accession>
<protein>
    <recommendedName>
        <fullName evidence="1">BTB domain-containing protein</fullName>
    </recommendedName>
</protein>
<proteinExistence type="predicted"/>
<dbReference type="Proteomes" id="UP000016933">
    <property type="component" value="Unassembled WGS sequence"/>
</dbReference>
<dbReference type="CDD" id="cd18186">
    <property type="entry name" value="BTB_POZ_ZBTB_KLHL-like"/>
    <property type="match status" value="1"/>
</dbReference>
<dbReference type="InterPro" id="IPR011333">
    <property type="entry name" value="SKP1/BTB/POZ_sf"/>
</dbReference>
<dbReference type="PROSITE" id="PS50097">
    <property type="entry name" value="BTB"/>
    <property type="match status" value="1"/>
</dbReference>
<dbReference type="EMBL" id="KB446538">
    <property type="protein sequence ID" value="EME45702.1"/>
    <property type="molecule type" value="Genomic_DNA"/>
</dbReference>
<dbReference type="HOGENOM" id="CLU_2291625_0_0_1"/>
<dbReference type="OrthoDB" id="6359816at2759"/>
<evidence type="ECO:0000313" key="3">
    <source>
        <dbReference type="Proteomes" id="UP000016933"/>
    </source>
</evidence>
<feature type="domain" description="BTB" evidence="1">
    <location>
        <begin position="30"/>
        <end position="56"/>
    </location>
</feature>
<sequence>MSANTVNLAGNAGEVLKKNVKDLLVSGSCSNLTIECRGKSFKVHKAILYTQSDFFKKHIGRPLTNKRSRALIQGNLDLTFKLLGQLSLGSMPPADYVGVDS</sequence>